<organism evidence="3 4">
    <name type="scientific">Paucihalobacter ruber</name>
    <dbReference type="NCBI Taxonomy" id="2567861"/>
    <lineage>
        <taxon>Bacteria</taxon>
        <taxon>Pseudomonadati</taxon>
        <taxon>Bacteroidota</taxon>
        <taxon>Flavobacteriia</taxon>
        <taxon>Flavobacteriales</taxon>
        <taxon>Flavobacteriaceae</taxon>
        <taxon>Paucihalobacter</taxon>
    </lineage>
</organism>
<dbReference type="SUPFAM" id="SSF55008">
    <property type="entry name" value="HMA, heavy metal-associated domain"/>
    <property type="match status" value="1"/>
</dbReference>
<name>A0A506PLP5_9FLAO</name>
<evidence type="ECO:0000256" key="1">
    <source>
        <dbReference type="ARBA" id="ARBA00022723"/>
    </source>
</evidence>
<dbReference type="PROSITE" id="PS01047">
    <property type="entry name" value="HMA_1"/>
    <property type="match status" value="1"/>
</dbReference>
<sequence>MKNTELKIQNLKCHGCANTITTQLSKLDGIGEVVVVNETDSVKFNYSNDSNLEAVIKKLSALGYPIEGENNALHQKAKSFVSCAVGRMNS</sequence>
<feature type="domain" description="HMA" evidence="2">
    <location>
        <begin position="2"/>
        <end position="67"/>
    </location>
</feature>
<dbReference type="OrthoDB" id="677920at2"/>
<gene>
    <name evidence="3" type="ORF">FJ651_07955</name>
</gene>
<keyword evidence="4" id="KW-1185">Reference proteome</keyword>
<dbReference type="InterPro" id="IPR017969">
    <property type="entry name" value="Heavy-metal-associated_CS"/>
</dbReference>
<dbReference type="AlphaFoldDB" id="A0A506PLP5"/>
<dbReference type="Pfam" id="PF00403">
    <property type="entry name" value="HMA"/>
    <property type="match status" value="1"/>
</dbReference>
<dbReference type="InterPro" id="IPR006121">
    <property type="entry name" value="HMA_dom"/>
</dbReference>
<dbReference type="Proteomes" id="UP000317332">
    <property type="component" value="Unassembled WGS sequence"/>
</dbReference>
<dbReference type="InterPro" id="IPR036163">
    <property type="entry name" value="HMA_dom_sf"/>
</dbReference>
<evidence type="ECO:0000313" key="4">
    <source>
        <dbReference type="Proteomes" id="UP000317332"/>
    </source>
</evidence>
<evidence type="ECO:0000259" key="2">
    <source>
        <dbReference type="PROSITE" id="PS50846"/>
    </source>
</evidence>
<reference evidence="3 4" key="1">
    <citation type="submission" date="2019-06" db="EMBL/GenBank/DDBJ databases">
        <title>Flavobacteriaceae Paucihalobacterium erythroidium CWB-1, complete genome.</title>
        <authorList>
            <person name="Wu S."/>
        </authorList>
    </citation>
    <scope>NUCLEOTIDE SEQUENCE [LARGE SCALE GENOMIC DNA]</scope>
    <source>
        <strain evidence="3 4">CWB-1</strain>
    </source>
</reference>
<keyword evidence="1" id="KW-0479">Metal-binding</keyword>
<proteinExistence type="predicted"/>
<accession>A0A506PLP5</accession>
<dbReference type="PROSITE" id="PS50846">
    <property type="entry name" value="HMA_2"/>
    <property type="match status" value="1"/>
</dbReference>
<protein>
    <submittedName>
        <fullName evidence="3">Heavy-metal-associated domain-containing protein</fullName>
    </submittedName>
</protein>
<dbReference type="GO" id="GO:0046872">
    <property type="term" value="F:metal ion binding"/>
    <property type="evidence" value="ECO:0007669"/>
    <property type="project" value="UniProtKB-KW"/>
</dbReference>
<dbReference type="EMBL" id="VHIQ01000003">
    <property type="protein sequence ID" value="TPV34245.1"/>
    <property type="molecule type" value="Genomic_DNA"/>
</dbReference>
<dbReference type="CDD" id="cd00371">
    <property type="entry name" value="HMA"/>
    <property type="match status" value="1"/>
</dbReference>
<dbReference type="Gene3D" id="3.30.70.100">
    <property type="match status" value="1"/>
</dbReference>
<comment type="caution">
    <text evidence="3">The sequence shown here is derived from an EMBL/GenBank/DDBJ whole genome shotgun (WGS) entry which is preliminary data.</text>
</comment>
<evidence type="ECO:0000313" key="3">
    <source>
        <dbReference type="EMBL" id="TPV34245.1"/>
    </source>
</evidence>